<name>A0A0B4FTA5_METAF</name>
<evidence type="ECO:0000313" key="1">
    <source>
        <dbReference type="EMBL" id="KID59464.1"/>
    </source>
</evidence>
<feature type="non-terminal residue" evidence="1">
    <location>
        <position position="1"/>
    </location>
</feature>
<dbReference type="AlphaFoldDB" id="A0A0B4FTA5"/>
<protein>
    <submittedName>
        <fullName evidence="1">Uncharacterized protein</fullName>
    </submittedName>
</protein>
<dbReference type="Proteomes" id="UP000031186">
    <property type="component" value="Unassembled WGS sequence"/>
</dbReference>
<sequence>MDSFQSTKACHDKDGAVDITLWESTEDSRPNRNCHDSNPSISIVCEDIPLDNCRMGDENKLFDSAKSNQADEETSSVLYARSGDDPCRQIITSSSSRDEPCLAGSSAGMSITGAVLEGPEDKSIGDIPGPAENSEVVVPKRRVWRPNLYGYRDANRNMYYIPVKSPLGDEYRKLATRREKMEFMAKHGMSREDVREAKRQLAQE</sequence>
<organism evidence="1 2">
    <name type="scientific">Metarhizium anisopliae (strain ARSEF 549)</name>
    <dbReference type="NCBI Taxonomy" id="3151832"/>
    <lineage>
        <taxon>Eukaryota</taxon>
        <taxon>Fungi</taxon>
        <taxon>Dikarya</taxon>
        <taxon>Ascomycota</taxon>
        <taxon>Pezizomycotina</taxon>
        <taxon>Sordariomycetes</taxon>
        <taxon>Hypocreomycetidae</taxon>
        <taxon>Hypocreales</taxon>
        <taxon>Clavicipitaceae</taxon>
        <taxon>Metarhizium</taxon>
    </lineage>
</organism>
<keyword evidence="2" id="KW-1185">Reference proteome</keyword>
<reference evidence="1 2" key="1">
    <citation type="journal article" date="2014" name="Proc. Natl. Acad. Sci. U.S.A.">
        <title>Trajectory and genomic determinants of fungal-pathogen speciation and host adaptation.</title>
        <authorList>
            <person name="Hu X."/>
            <person name="Xiao G."/>
            <person name="Zheng P."/>
            <person name="Shang Y."/>
            <person name="Su Y."/>
            <person name="Zhang X."/>
            <person name="Liu X."/>
            <person name="Zhan S."/>
            <person name="St Leger R.J."/>
            <person name="Wang C."/>
        </authorList>
    </citation>
    <scope>NUCLEOTIDE SEQUENCE [LARGE SCALE GENOMIC DNA]</scope>
    <source>
        <strain evidence="1 2">ARSEF 549</strain>
    </source>
</reference>
<dbReference type="EMBL" id="AZNF01000028">
    <property type="protein sequence ID" value="KID59464.1"/>
    <property type="molecule type" value="Genomic_DNA"/>
</dbReference>
<gene>
    <name evidence="1" type="ORF">MAN_10634</name>
</gene>
<accession>A0A0B4FTA5</accession>
<dbReference type="VEuPathDB" id="FungiDB:MAN_10634"/>
<proteinExistence type="predicted"/>
<evidence type="ECO:0000313" key="2">
    <source>
        <dbReference type="Proteomes" id="UP000031186"/>
    </source>
</evidence>
<dbReference type="OrthoDB" id="5151886at2759"/>
<comment type="caution">
    <text evidence="1">The sequence shown here is derived from an EMBL/GenBank/DDBJ whole genome shotgun (WGS) entry which is preliminary data.</text>
</comment>
<dbReference type="HOGENOM" id="CLU_1343528_0_0_1"/>